<reference evidence="2 3" key="1">
    <citation type="submission" date="2020-08" db="EMBL/GenBank/DDBJ databases">
        <title>Genome public.</title>
        <authorList>
            <person name="Liu C."/>
            <person name="Sun Q."/>
        </authorList>
    </citation>
    <scope>NUCLEOTIDE SEQUENCE [LARGE SCALE GENOMIC DNA]</scope>
    <source>
        <strain evidence="2 3">New-7</strain>
    </source>
</reference>
<feature type="transmembrane region" description="Helical" evidence="1">
    <location>
        <begin position="144"/>
        <end position="173"/>
    </location>
</feature>
<feature type="transmembrane region" description="Helical" evidence="1">
    <location>
        <begin position="12"/>
        <end position="34"/>
    </location>
</feature>
<proteinExistence type="predicted"/>
<evidence type="ECO:0000313" key="2">
    <source>
        <dbReference type="EMBL" id="MBC5616557.1"/>
    </source>
</evidence>
<accession>A0ABR7CLW1</accession>
<comment type="caution">
    <text evidence="2">The sequence shown here is derived from an EMBL/GenBank/DDBJ whole genome shotgun (WGS) entry which is preliminary data.</text>
</comment>
<keyword evidence="3" id="KW-1185">Reference proteome</keyword>
<feature type="transmembrane region" description="Helical" evidence="1">
    <location>
        <begin position="114"/>
        <end position="132"/>
    </location>
</feature>
<evidence type="ECO:0008006" key="4">
    <source>
        <dbReference type="Google" id="ProtNLM"/>
    </source>
</evidence>
<evidence type="ECO:0000313" key="3">
    <source>
        <dbReference type="Proteomes" id="UP000636891"/>
    </source>
</evidence>
<protein>
    <recommendedName>
        <fullName evidence="4">Phosphatidic acid phosphatase type 2/haloperoxidase domain-containing protein</fullName>
    </recommendedName>
</protein>
<gene>
    <name evidence="2" type="ORF">H8S08_05930</name>
</gene>
<organism evidence="2 3">
    <name type="scientific">Alistipes hominis</name>
    <dbReference type="NCBI Taxonomy" id="2763015"/>
    <lineage>
        <taxon>Bacteria</taxon>
        <taxon>Pseudomonadati</taxon>
        <taxon>Bacteroidota</taxon>
        <taxon>Bacteroidia</taxon>
        <taxon>Bacteroidales</taxon>
        <taxon>Rikenellaceae</taxon>
        <taxon>Alistipes</taxon>
    </lineage>
</organism>
<sequence length="206" mass="22414">MEYSVWNRLSRGISALMHPFVIPTWAVLLMLYGPTVMVNMPPRVKFFLLGIVALNTLLLPAFSIGVLRWFRVIPDWSLQDQKTRMLPMGIVAVCYLMCIVAMSNMLFAFLITRFLIAALCCVAFAFFVNLYWKISLHMTAAGGLLGMLAVVCYAGLANLQQALVGCLLLAGLLGSARLRLGSHNLAQVAAGAGGGAVISVVVILFF</sequence>
<keyword evidence="1" id="KW-1133">Transmembrane helix</keyword>
<feature type="transmembrane region" description="Helical" evidence="1">
    <location>
        <begin position="88"/>
        <end position="108"/>
    </location>
</feature>
<dbReference type="RefSeq" id="WP_055203252.1">
    <property type="nucleotide sequence ID" value="NZ_JACOOK010000003.1"/>
</dbReference>
<feature type="transmembrane region" description="Helical" evidence="1">
    <location>
        <begin position="185"/>
        <end position="205"/>
    </location>
</feature>
<keyword evidence="1" id="KW-0812">Transmembrane</keyword>
<evidence type="ECO:0000256" key="1">
    <source>
        <dbReference type="SAM" id="Phobius"/>
    </source>
</evidence>
<keyword evidence="1" id="KW-0472">Membrane</keyword>
<dbReference type="EMBL" id="JACOOK010000003">
    <property type="protein sequence ID" value="MBC5616557.1"/>
    <property type="molecule type" value="Genomic_DNA"/>
</dbReference>
<name>A0ABR7CLW1_9BACT</name>
<feature type="transmembrane region" description="Helical" evidence="1">
    <location>
        <begin position="46"/>
        <end position="67"/>
    </location>
</feature>
<dbReference type="Proteomes" id="UP000636891">
    <property type="component" value="Unassembled WGS sequence"/>
</dbReference>